<dbReference type="Proteomes" id="UP001516400">
    <property type="component" value="Unassembled WGS sequence"/>
</dbReference>
<proteinExistence type="predicted"/>
<dbReference type="AlphaFoldDB" id="A0ABD2NIZ7"/>
<evidence type="ECO:0000313" key="1">
    <source>
        <dbReference type="EMBL" id="KAL3278677.1"/>
    </source>
</evidence>
<sequence>NNTNHDKNDPFSKLKPSFDQLNNNFMKFGAFSDKLSVDGEMWPPLCQNVYEE</sequence>
<feature type="non-terminal residue" evidence="1">
    <location>
        <position position="1"/>
    </location>
</feature>
<gene>
    <name evidence="1" type="ORF">HHI36_016214</name>
</gene>
<evidence type="ECO:0000313" key="2">
    <source>
        <dbReference type="Proteomes" id="UP001516400"/>
    </source>
</evidence>
<keyword evidence="2" id="KW-1185">Reference proteome</keyword>
<comment type="caution">
    <text evidence="1">The sequence shown here is derived from an EMBL/GenBank/DDBJ whole genome shotgun (WGS) entry which is preliminary data.</text>
</comment>
<organism evidence="1 2">
    <name type="scientific">Cryptolaemus montrouzieri</name>
    <dbReference type="NCBI Taxonomy" id="559131"/>
    <lineage>
        <taxon>Eukaryota</taxon>
        <taxon>Metazoa</taxon>
        <taxon>Ecdysozoa</taxon>
        <taxon>Arthropoda</taxon>
        <taxon>Hexapoda</taxon>
        <taxon>Insecta</taxon>
        <taxon>Pterygota</taxon>
        <taxon>Neoptera</taxon>
        <taxon>Endopterygota</taxon>
        <taxon>Coleoptera</taxon>
        <taxon>Polyphaga</taxon>
        <taxon>Cucujiformia</taxon>
        <taxon>Coccinelloidea</taxon>
        <taxon>Coccinellidae</taxon>
        <taxon>Scymninae</taxon>
        <taxon>Scymnini</taxon>
        <taxon>Cryptolaemus</taxon>
    </lineage>
</organism>
<accession>A0ABD2NIZ7</accession>
<name>A0ABD2NIZ7_9CUCU</name>
<dbReference type="EMBL" id="JABFTP020000124">
    <property type="protein sequence ID" value="KAL3278677.1"/>
    <property type="molecule type" value="Genomic_DNA"/>
</dbReference>
<reference evidence="1 2" key="1">
    <citation type="journal article" date="2021" name="BMC Biol.">
        <title>Horizontally acquired antibacterial genes associated with adaptive radiation of ladybird beetles.</title>
        <authorList>
            <person name="Li H.S."/>
            <person name="Tang X.F."/>
            <person name="Huang Y.H."/>
            <person name="Xu Z.Y."/>
            <person name="Chen M.L."/>
            <person name="Du X.Y."/>
            <person name="Qiu B.Y."/>
            <person name="Chen P.T."/>
            <person name="Zhang W."/>
            <person name="Slipinski A."/>
            <person name="Escalona H.E."/>
            <person name="Waterhouse R.M."/>
            <person name="Zwick A."/>
            <person name="Pang H."/>
        </authorList>
    </citation>
    <scope>NUCLEOTIDE SEQUENCE [LARGE SCALE GENOMIC DNA]</scope>
    <source>
        <strain evidence="1">SYSU2018</strain>
    </source>
</reference>
<protein>
    <submittedName>
        <fullName evidence="1">Uncharacterized protein</fullName>
    </submittedName>
</protein>